<evidence type="ECO:0000313" key="2">
    <source>
        <dbReference type="Proteomes" id="UP000305792"/>
    </source>
</evidence>
<proteinExistence type="predicted"/>
<evidence type="ECO:0000313" key="1">
    <source>
        <dbReference type="EMBL" id="THV29585.1"/>
    </source>
</evidence>
<accession>A0A4S8PIW0</accession>
<organism evidence="1 2">
    <name type="scientific">Glycomyces paridis</name>
    <dbReference type="NCBI Taxonomy" id="2126555"/>
    <lineage>
        <taxon>Bacteria</taxon>
        <taxon>Bacillati</taxon>
        <taxon>Actinomycetota</taxon>
        <taxon>Actinomycetes</taxon>
        <taxon>Glycomycetales</taxon>
        <taxon>Glycomycetaceae</taxon>
        <taxon>Glycomyces</taxon>
    </lineage>
</organism>
<sequence>MNPLRADSSARRALGRRTPFHLDQMGGDMVLALQALDPIDLEGPIATAFSSRSCVAISCHK</sequence>
<protein>
    <submittedName>
        <fullName evidence="1">Uncharacterized protein</fullName>
    </submittedName>
</protein>
<dbReference type="RefSeq" id="WP_136529328.1">
    <property type="nucleotide sequence ID" value="NZ_STGX01000005.1"/>
</dbReference>
<comment type="caution">
    <text evidence="1">The sequence shown here is derived from an EMBL/GenBank/DDBJ whole genome shotgun (WGS) entry which is preliminary data.</text>
</comment>
<keyword evidence="2" id="KW-1185">Reference proteome</keyword>
<dbReference type="Proteomes" id="UP000305792">
    <property type="component" value="Unassembled WGS sequence"/>
</dbReference>
<name>A0A4S8PIW0_9ACTN</name>
<gene>
    <name evidence="1" type="ORF">E9998_08800</name>
</gene>
<dbReference type="AlphaFoldDB" id="A0A4S8PIW0"/>
<dbReference type="EMBL" id="STGX01000005">
    <property type="protein sequence ID" value="THV29585.1"/>
    <property type="molecule type" value="Genomic_DNA"/>
</dbReference>
<reference evidence="1 2" key="1">
    <citation type="journal article" date="2018" name="Int. J. Syst. Evol. Microbiol.">
        <title>Glycomyces paridis sp. nov., isolated from the medicinal plant Paris polyphylla.</title>
        <authorList>
            <person name="Fang X.M."/>
            <person name="Bai J.L."/>
            <person name="Su J."/>
            <person name="Zhao L.L."/>
            <person name="Liu H.Y."/>
            <person name="Ma B.P."/>
            <person name="Zhang Y.Q."/>
            <person name="Yu L.Y."/>
        </authorList>
    </citation>
    <scope>NUCLEOTIDE SEQUENCE [LARGE SCALE GENOMIC DNA]</scope>
    <source>
        <strain evidence="1 2">CPCC 204357</strain>
    </source>
</reference>